<dbReference type="STRING" id="722438.F539_01480"/>
<keyword evidence="1" id="KW-0812">Transmembrane</keyword>
<feature type="transmembrane region" description="Helical" evidence="1">
    <location>
        <begin position="6"/>
        <end position="23"/>
    </location>
</feature>
<evidence type="ECO:0000313" key="2">
    <source>
        <dbReference type="EMBL" id="ADK87035.1"/>
    </source>
</evidence>
<feature type="transmembrane region" description="Helical" evidence="1">
    <location>
        <begin position="62"/>
        <end position="86"/>
    </location>
</feature>
<organism evidence="2 3">
    <name type="scientific">Mycoplasmoides pneumoniae (strain ATCC 15531 / DSM 23978 / CIP 103766 / NBRC 14401 / NCTC 10119 / FH)</name>
    <name type="common">Mycoplasma pneumoniae</name>
    <dbReference type="NCBI Taxonomy" id="722438"/>
    <lineage>
        <taxon>Bacteria</taxon>
        <taxon>Bacillati</taxon>
        <taxon>Mycoplasmatota</taxon>
        <taxon>Mycoplasmoidales</taxon>
        <taxon>Mycoplasmoidaceae</taxon>
        <taxon>Mycoplasmoides</taxon>
    </lineage>
</organism>
<dbReference type="SMR" id="A0A0H3DLB0"/>
<protein>
    <submittedName>
        <fullName evidence="2">Uncharacterized protein</fullName>
    </submittedName>
</protein>
<evidence type="ECO:0000313" key="3">
    <source>
        <dbReference type="Proteomes" id="UP000007756"/>
    </source>
</evidence>
<dbReference type="PATRIC" id="fig|722438.3.peg.295"/>
<dbReference type="PaxDb" id="722438-MPNE_0302"/>
<dbReference type="EMBL" id="CP002077">
    <property type="protein sequence ID" value="ADK87035.1"/>
    <property type="molecule type" value="Genomic_DNA"/>
</dbReference>
<name>A0A0H3DLB0_MYCPB</name>
<dbReference type="Pfam" id="PF25854">
    <property type="entry name" value="MPN_270"/>
    <property type="match status" value="1"/>
</dbReference>
<evidence type="ECO:0000256" key="1">
    <source>
        <dbReference type="SAM" id="Phobius"/>
    </source>
</evidence>
<sequence length="95" mass="11066">MQYTVLIPLFIFIGAMVLFGFSFQKKQPQRRIVQILFLAYCVDFLALIIAVMMLTFLSYDDLMLGVLIPVLILSIIMFFVMIIAHYPLMKRLFGH</sequence>
<dbReference type="Proteomes" id="UP000007756">
    <property type="component" value="Chromosome"/>
</dbReference>
<feature type="transmembrane region" description="Helical" evidence="1">
    <location>
        <begin position="35"/>
        <end position="56"/>
    </location>
</feature>
<dbReference type="AlphaFoldDB" id="A0A0H3DLB0"/>
<dbReference type="NCBIfam" id="NF045746">
    <property type="entry name" value="MPN270"/>
    <property type="match status" value="1"/>
</dbReference>
<accession>A0A0H3DLB0</accession>
<dbReference type="GeneID" id="66609084"/>
<proteinExistence type="predicted"/>
<dbReference type="InterPro" id="IPR059076">
    <property type="entry name" value="MPN_270"/>
</dbReference>
<reference evidence="2 3" key="1">
    <citation type="journal article" date="2010" name="Appl. Environ. Microbiol.">
        <title>Targeted chromosomal knockouts in Mycoplasma pneumoniae.</title>
        <authorList>
            <person name="Krishnakumar R."/>
            <person name="Assad-Garcia N."/>
            <person name="Benders G.A."/>
            <person name="Phan Q."/>
            <person name="Montague M.G."/>
            <person name="Glass J.I."/>
        </authorList>
    </citation>
    <scope>NUCLEOTIDE SEQUENCE [LARGE SCALE GENOMIC DNA]</scope>
    <source>
        <strain evidence="3">ATCC 15531 / DSM 22911 / NBRC 14401 / NCTC 10119 / FH</strain>
    </source>
</reference>
<keyword evidence="1" id="KW-0472">Membrane</keyword>
<dbReference type="KEGG" id="mpj:MPNE_0302"/>
<keyword evidence="1" id="KW-1133">Transmembrane helix</keyword>
<dbReference type="HOGENOM" id="CLU_2369800_0_0_14"/>
<gene>
    <name evidence="2" type="ordered locus">MPNE_0302</name>
</gene>
<dbReference type="RefSeq" id="WP_010874627.1">
    <property type="nucleotide sequence ID" value="NZ_CP010546.1"/>
</dbReference>